<evidence type="ECO:0000313" key="2">
    <source>
        <dbReference type="Proteomes" id="UP000887540"/>
    </source>
</evidence>
<organism evidence="2 3">
    <name type="scientific">Acrobeloides nanus</name>
    <dbReference type="NCBI Taxonomy" id="290746"/>
    <lineage>
        <taxon>Eukaryota</taxon>
        <taxon>Metazoa</taxon>
        <taxon>Ecdysozoa</taxon>
        <taxon>Nematoda</taxon>
        <taxon>Chromadorea</taxon>
        <taxon>Rhabditida</taxon>
        <taxon>Tylenchina</taxon>
        <taxon>Cephalobomorpha</taxon>
        <taxon>Cephaloboidea</taxon>
        <taxon>Cephalobidae</taxon>
        <taxon>Acrobeloides</taxon>
    </lineage>
</organism>
<accession>A0A914EGN0</accession>
<dbReference type="AlphaFoldDB" id="A0A914EGN0"/>
<protein>
    <submittedName>
        <fullName evidence="3">Uncharacterized protein</fullName>
    </submittedName>
</protein>
<evidence type="ECO:0000313" key="3">
    <source>
        <dbReference type="WBParaSite" id="ACRNAN_scaffold7960.g29519.t2"/>
    </source>
</evidence>
<name>A0A914EGN0_9BILA</name>
<keyword evidence="2" id="KW-1185">Reference proteome</keyword>
<sequence length="379" mass="41845">MACNVKRGSRSSCLDVSLATGWDYRTFQIYYTSSVKIGKTFYNIQHPQSTQAPQNYSPPTGPDSWPSTASVLETPERRKWKDSNGGRLSVDSGLEISDLFHSPPFQADAQQVTKNESESPILKTPSTTFRNNYSTCNVHISASPMRSFHVKGSMDSPIRRLPLSSTPLKLSNPEKAIGIRFSGIRFSGEELAMTSTPKPLAMIQAKATNRFLELPPSRNDFIMPEISRRSSLSSSNSSIEVARGAGRDSMLNISNDIDMMVMIETPSKSLRNNPEDSSNFLNDLSPIPRASPLKGRLSVVPLADGFIPEQPSGILEASMFDILDPLNENLVPAQMARSTTNPYQCSHVLNKKRISSRSPIKKARISSPSKLIMEMDKNS</sequence>
<dbReference type="WBParaSite" id="ACRNAN_scaffold7960.g29519.t2">
    <property type="protein sequence ID" value="ACRNAN_scaffold7960.g29519.t2"/>
    <property type="gene ID" value="ACRNAN_scaffold7960.g29519"/>
</dbReference>
<feature type="region of interest" description="Disordered" evidence="1">
    <location>
        <begin position="48"/>
        <end position="69"/>
    </location>
</feature>
<evidence type="ECO:0000256" key="1">
    <source>
        <dbReference type="SAM" id="MobiDB-lite"/>
    </source>
</evidence>
<reference evidence="3" key="1">
    <citation type="submission" date="2022-11" db="UniProtKB">
        <authorList>
            <consortium name="WormBaseParasite"/>
        </authorList>
    </citation>
    <scope>IDENTIFICATION</scope>
</reference>
<feature type="compositionally biased region" description="Polar residues" evidence="1">
    <location>
        <begin position="48"/>
        <end position="58"/>
    </location>
</feature>
<proteinExistence type="predicted"/>
<dbReference type="Proteomes" id="UP000887540">
    <property type="component" value="Unplaced"/>
</dbReference>